<dbReference type="PANTHER" id="PTHR37422:SF13">
    <property type="entry name" value="LIPOPOLYSACCHARIDE BIOSYNTHESIS PROTEIN PA4999-RELATED"/>
    <property type="match status" value="1"/>
</dbReference>
<dbReference type="InterPro" id="IPR051533">
    <property type="entry name" value="WaaL-like"/>
</dbReference>
<comment type="subcellular location">
    <subcellularLocation>
        <location evidence="1">Membrane</location>
        <topology evidence="1">Multi-pass membrane protein</topology>
    </subcellularLocation>
</comment>
<name>A0A327X6B3_LARAB</name>
<dbReference type="RefSeq" id="WP_111626746.1">
    <property type="nucleotide sequence ID" value="NZ_QLMC01000001.1"/>
</dbReference>
<evidence type="ECO:0000256" key="5">
    <source>
        <dbReference type="SAM" id="Phobius"/>
    </source>
</evidence>
<evidence type="ECO:0000313" key="7">
    <source>
        <dbReference type="EMBL" id="RAK02557.1"/>
    </source>
</evidence>
<evidence type="ECO:0000256" key="4">
    <source>
        <dbReference type="ARBA" id="ARBA00023136"/>
    </source>
</evidence>
<evidence type="ECO:0000256" key="1">
    <source>
        <dbReference type="ARBA" id="ARBA00004141"/>
    </source>
</evidence>
<accession>A0A327X6B3</accession>
<dbReference type="AlphaFoldDB" id="A0A327X6B3"/>
<dbReference type="PANTHER" id="PTHR37422">
    <property type="entry name" value="TEICHURONIC ACID BIOSYNTHESIS PROTEIN TUAE"/>
    <property type="match status" value="1"/>
</dbReference>
<evidence type="ECO:0000256" key="3">
    <source>
        <dbReference type="ARBA" id="ARBA00022989"/>
    </source>
</evidence>
<feature type="transmembrane region" description="Helical" evidence="5">
    <location>
        <begin position="161"/>
        <end position="188"/>
    </location>
</feature>
<dbReference type="Pfam" id="PF04932">
    <property type="entry name" value="Wzy_C"/>
    <property type="match status" value="1"/>
</dbReference>
<feature type="transmembrane region" description="Helical" evidence="5">
    <location>
        <begin position="111"/>
        <end position="133"/>
    </location>
</feature>
<organism evidence="7 8">
    <name type="scientific">Larkinella arboricola</name>
    <dbReference type="NCBI Taxonomy" id="643671"/>
    <lineage>
        <taxon>Bacteria</taxon>
        <taxon>Pseudomonadati</taxon>
        <taxon>Bacteroidota</taxon>
        <taxon>Cytophagia</taxon>
        <taxon>Cytophagales</taxon>
        <taxon>Spirosomataceae</taxon>
        <taxon>Larkinella</taxon>
    </lineage>
</organism>
<dbReference type="Proteomes" id="UP000248790">
    <property type="component" value="Unassembled WGS sequence"/>
</dbReference>
<feature type="transmembrane region" description="Helical" evidence="5">
    <location>
        <begin position="239"/>
        <end position="262"/>
    </location>
</feature>
<feature type="transmembrane region" description="Helical" evidence="5">
    <location>
        <begin position="22"/>
        <end position="41"/>
    </location>
</feature>
<comment type="caution">
    <text evidence="7">The sequence shown here is derived from an EMBL/GenBank/DDBJ whole genome shotgun (WGS) entry which is preliminary data.</text>
</comment>
<dbReference type="EMBL" id="QLMC01000001">
    <property type="protein sequence ID" value="RAK02557.1"/>
    <property type="molecule type" value="Genomic_DNA"/>
</dbReference>
<proteinExistence type="predicted"/>
<reference evidence="7 8" key="1">
    <citation type="submission" date="2018-06" db="EMBL/GenBank/DDBJ databases">
        <title>Genomic Encyclopedia of Archaeal and Bacterial Type Strains, Phase II (KMG-II): from individual species to whole genera.</title>
        <authorList>
            <person name="Goeker M."/>
        </authorList>
    </citation>
    <scope>NUCLEOTIDE SEQUENCE [LARGE SCALE GENOMIC DNA]</scope>
    <source>
        <strain evidence="7 8">DSM 21851</strain>
    </source>
</reference>
<keyword evidence="4 5" id="KW-0472">Membrane</keyword>
<dbReference type="InterPro" id="IPR007016">
    <property type="entry name" value="O-antigen_ligase-rel_domated"/>
</dbReference>
<feature type="transmembrane region" description="Helical" evidence="5">
    <location>
        <begin position="195"/>
        <end position="211"/>
    </location>
</feature>
<dbReference type="GO" id="GO:0016020">
    <property type="term" value="C:membrane"/>
    <property type="evidence" value="ECO:0007669"/>
    <property type="project" value="UniProtKB-SubCell"/>
</dbReference>
<protein>
    <submittedName>
        <fullName evidence="7">Oligosaccharide repeat unit polymerase</fullName>
    </submittedName>
</protein>
<keyword evidence="3 5" id="KW-1133">Transmembrane helix</keyword>
<sequence length="436" mass="49827">MKKFGIAFSLTLLGFESFTNNIVIKLIPLLLLVLLLLYNIFNQKNKRRITPPPYIYILLCIIIMGTIRNNHPNSSITHEIYRLSCFLLVIITFIQTINTTTIKLENDLHKLFYWTIYIPIFILILINILGHLIGLTSIRDMEVNLGEALILSEFGIHVDRVLFPFAIGFNSYSIIVGIFLLLSIYSLLFYNRYKLITIIGFALSTATLLLIDTRSALLYPFILLPVVFYIRKKPKMPSFIWATPLIMIFGSALLMTILTFAVKIPELAFLGRSSTDFETGNSRSFIWLISSLEFISFKPIHLIGYGEYGHYKSGASLEWSNIFGQWGDSSDLITPHSVFYSILFDYGYIGLLLIIIFQYKIISLISKYWKSSTTTSILLALILFYWNLIGVTEAAFGFYTPNILILLILFSIFAHSQDSLNSNHKEITLPSIKYSA</sequence>
<feature type="transmembrane region" description="Helical" evidence="5">
    <location>
        <begin position="80"/>
        <end position="99"/>
    </location>
</feature>
<feature type="transmembrane region" description="Helical" evidence="5">
    <location>
        <begin position="394"/>
        <end position="414"/>
    </location>
</feature>
<feature type="transmembrane region" description="Helical" evidence="5">
    <location>
        <begin position="369"/>
        <end position="388"/>
    </location>
</feature>
<evidence type="ECO:0000256" key="2">
    <source>
        <dbReference type="ARBA" id="ARBA00022692"/>
    </source>
</evidence>
<dbReference type="OrthoDB" id="964240at2"/>
<evidence type="ECO:0000313" key="8">
    <source>
        <dbReference type="Proteomes" id="UP000248790"/>
    </source>
</evidence>
<evidence type="ECO:0000259" key="6">
    <source>
        <dbReference type="Pfam" id="PF04932"/>
    </source>
</evidence>
<feature type="transmembrane region" description="Helical" evidence="5">
    <location>
        <begin position="338"/>
        <end position="357"/>
    </location>
</feature>
<gene>
    <name evidence="7" type="ORF">LX87_00677</name>
</gene>
<keyword evidence="2 5" id="KW-0812">Transmembrane</keyword>
<feature type="domain" description="O-antigen ligase-related" evidence="6">
    <location>
        <begin position="200"/>
        <end position="355"/>
    </location>
</feature>
<feature type="transmembrane region" description="Helical" evidence="5">
    <location>
        <begin position="53"/>
        <end position="68"/>
    </location>
</feature>
<keyword evidence="8" id="KW-1185">Reference proteome</keyword>